<dbReference type="AlphaFoldDB" id="A0A6G7Y290"/>
<dbReference type="EMBL" id="CP049865">
    <property type="protein sequence ID" value="QIK70950.1"/>
    <property type="molecule type" value="Genomic_DNA"/>
</dbReference>
<gene>
    <name evidence="3" type="ORF">G7070_06785</name>
</gene>
<keyword evidence="2" id="KW-0812">Transmembrane</keyword>
<feature type="compositionally biased region" description="Low complexity" evidence="1">
    <location>
        <begin position="124"/>
        <end position="141"/>
    </location>
</feature>
<keyword evidence="2" id="KW-1133">Transmembrane helix</keyword>
<evidence type="ECO:0000313" key="3">
    <source>
        <dbReference type="EMBL" id="QIK70950.1"/>
    </source>
</evidence>
<dbReference type="KEGG" id="prv:G7070_06785"/>
<protein>
    <submittedName>
        <fullName evidence="3">Uncharacterized protein</fullName>
    </submittedName>
</protein>
<dbReference type="Proteomes" id="UP000501058">
    <property type="component" value="Chromosome"/>
</dbReference>
<organism evidence="3 4">
    <name type="scientific">Propioniciclava coleopterorum</name>
    <dbReference type="NCBI Taxonomy" id="2714937"/>
    <lineage>
        <taxon>Bacteria</taxon>
        <taxon>Bacillati</taxon>
        <taxon>Actinomycetota</taxon>
        <taxon>Actinomycetes</taxon>
        <taxon>Propionibacteriales</taxon>
        <taxon>Propionibacteriaceae</taxon>
        <taxon>Propioniciclava</taxon>
    </lineage>
</organism>
<sequence length="344" mass="34814">MSPMDENQLRHELRHAAPDLPDSATLGRAVAARGRSVRRRRAMVATAAVAVIAASGVTVWAALPREPRDAVPIQTPSASPTPTATPTSPSPTPTGPTATPNPTTAGPTATPTGTRTSPGGGPGTPTARPTASGGPATPTAPKKWGNTIEAPGSFGSLGTFTLSGDAAPGRAKAGWTAGDSALVYCDASGRVQLGALGQVEAGRTLMASEGESTSVQGVLVFPNDAAATLFLEQVRAGVTACQGRQPGTGTEGASRSVFELTRPTGLGQQALTTGSHAQMFVNGAWTDAPGGDATLWVRQGRAVTFATEGGEYLGPVWSGRADVAGEMRATVRHALPQMCTWGGC</sequence>
<keyword evidence="2" id="KW-0472">Membrane</keyword>
<evidence type="ECO:0000256" key="2">
    <source>
        <dbReference type="SAM" id="Phobius"/>
    </source>
</evidence>
<proteinExistence type="predicted"/>
<feature type="transmembrane region" description="Helical" evidence="2">
    <location>
        <begin position="42"/>
        <end position="63"/>
    </location>
</feature>
<reference evidence="3 4" key="1">
    <citation type="submission" date="2020-03" db="EMBL/GenBank/DDBJ databases">
        <title>Propioniciclava sp. nov., isolated from Hydrophilus acuminatus.</title>
        <authorList>
            <person name="Hyun D.-W."/>
            <person name="Bae J.-W."/>
        </authorList>
    </citation>
    <scope>NUCLEOTIDE SEQUENCE [LARGE SCALE GENOMIC DNA]</scope>
    <source>
        <strain evidence="3 4">HDW11</strain>
    </source>
</reference>
<feature type="compositionally biased region" description="Low complexity" evidence="1">
    <location>
        <begin position="75"/>
        <end position="87"/>
    </location>
</feature>
<dbReference type="RefSeq" id="WP_166230672.1">
    <property type="nucleotide sequence ID" value="NZ_CP049865.1"/>
</dbReference>
<feature type="region of interest" description="Disordered" evidence="1">
    <location>
        <begin position="70"/>
        <end position="150"/>
    </location>
</feature>
<evidence type="ECO:0000256" key="1">
    <source>
        <dbReference type="SAM" id="MobiDB-lite"/>
    </source>
</evidence>
<evidence type="ECO:0000313" key="4">
    <source>
        <dbReference type="Proteomes" id="UP000501058"/>
    </source>
</evidence>
<name>A0A6G7Y290_9ACTN</name>
<feature type="compositionally biased region" description="Low complexity" evidence="1">
    <location>
        <begin position="95"/>
        <end position="117"/>
    </location>
</feature>
<accession>A0A6G7Y290</accession>
<keyword evidence="4" id="KW-1185">Reference proteome</keyword>